<evidence type="ECO:0000313" key="2">
    <source>
        <dbReference type="EMBL" id="KAK4548731.1"/>
    </source>
</evidence>
<keyword evidence="3" id="KW-1185">Reference proteome</keyword>
<proteinExistence type="predicted"/>
<reference evidence="2 3" key="1">
    <citation type="submission" date="2021-11" db="EMBL/GenBank/DDBJ databases">
        <title>Black yeast isolated from Biological Soil Crust.</title>
        <authorList>
            <person name="Kurbessoian T."/>
        </authorList>
    </citation>
    <scope>NUCLEOTIDE SEQUENCE [LARGE SCALE GENOMIC DNA]</scope>
    <source>
        <strain evidence="2 3">CCFEE 5522</strain>
    </source>
</reference>
<organism evidence="2 3">
    <name type="scientific">Oleoguttula mirabilis</name>
    <dbReference type="NCBI Taxonomy" id="1507867"/>
    <lineage>
        <taxon>Eukaryota</taxon>
        <taxon>Fungi</taxon>
        <taxon>Dikarya</taxon>
        <taxon>Ascomycota</taxon>
        <taxon>Pezizomycotina</taxon>
        <taxon>Dothideomycetes</taxon>
        <taxon>Dothideomycetidae</taxon>
        <taxon>Mycosphaerellales</taxon>
        <taxon>Teratosphaeriaceae</taxon>
        <taxon>Oleoguttula</taxon>
    </lineage>
</organism>
<dbReference type="Proteomes" id="UP001324427">
    <property type="component" value="Unassembled WGS sequence"/>
</dbReference>
<sequence>MSLGRRGKPEDTCWEEVEREFTPGKMHPKVSCKFCNNSWTSKDKRRVADHMRGCSNLPERLWPQFQPEKAGLPPLPPSQRSQPRQHQQQTQEQNLELWATEPPWMWTARPSSANNNAETPTNDGLVDYQTHGMLSTPNNKRKRESPDTEAALKRLAGRGKGSQFWRHDTDLVVDGYLSAPSATELAPLRRVISQLGREAQYADDAMSSIRYAWHTKLAEGLGEMITFEADAVRVVANLLRVAEERQLKGFGRRVLRQAEAYLPAEGEPEGPE</sequence>
<name>A0AAV9JSR1_9PEZI</name>
<feature type="compositionally biased region" description="Low complexity" evidence="1">
    <location>
        <begin position="78"/>
        <end position="93"/>
    </location>
</feature>
<evidence type="ECO:0000313" key="3">
    <source>
        <dbReference type="Proteomes" id="UP001324427"/>
    </source>
</evidence>
<feature type="region of interest" description="Disordered" evidence="1">
    <location>
        <begin position="58"/>
        <end position="93"/>
    </location>
</feature>
<evidence type="ECO:0000256" key="1">
    <source>
        <dbReference type="SAM" id="MobiDB-lite"/>
    </source>
</evidence>
<protein>
    <recommendedName>
        <fullName evidence="4">BED-type domain-containing protein</fullName>
    </recommendedName>
</protein>
<accession>A0AAV9JSR1</accession>
<dbReference type="AlphaFoldDB" id="A0AAV9JSR1"/>
<dbReference type="EMBL" id="JAVFHQ010000006">
    <property type="protein sequence ID" value="KAK4548731.1"/>
    <property type="molecule type" value="Genomic_DNA"/>
</dbReference>
<gene>
    <name evidence="2" type="ORF">LTR36_008504</name>
</gene>
<evidence type="ECO:0008006" key="4">
    <source>
        <dbReference type="Google" id="ProtNLM"/>
    </source>
</evidence>
<comment type="caution">
    <text evidence="2">The sequence shown here is derived from an EMBL/GenBank/DDBJ whole genome shotgun (WGS) entry which is preliminary data.</text>
</comment>